<reference evidence="2 3" key="1">
    <citation type="submission" date="2015-11" db="EMBL/GenBank/DDBJ databases">
        <title>Sequence of Pedobacter ginsenosidimutans.</title>
        <authorList>
            <person name="Carson E."/>
            <person name="Keyser V."/>
            <person name="Newman J."/>
            <person name="Miller J."/>
        </authorList>
    </citation>
    <scope>NUCLEOTIDE SEQUENCE [LARGE SCALE GENOMIC DNA]</scope>
    <source>
        <strain evidence="2 3">KACC 14530</strain>
    </source>
</reference>
<proteinExistence type="predicted"/>
<keyword evidence="3" id="KW-1185">Reference proteome</keyword>
<organism evidence="2 3">
    <name type="scientific">Pedobacter ginsenosidimutans</name>
    <dbReference type="NCBI Taxonomy" id="687842"/>
    <lineage>
        <taxon>Bacteria</taxon>
        <taxon>Pseudomonadati</taxon>
        <taxon>Bacteroidota</taxon>
        <taxon>Sphingobacteriia</taxon>
        <taxon>Sphingobacteriales</taxon>
        <taxon>Sphingobacteriaceae</taxon>
        <taxon>Pedobacter</taxon>
    </lineage>
</organism>
<dbReference type="AlphaFoldDB" id="A0A0T5VKM8"/>
<sequence>MLAISSIFLLNTAFAQTCSSSEELLTVPGTQVDAAHCEWPQQKAHWFDQLPTAANKNAATNLLTKIETLEKESRKSFSLTGCVLKTSFATPPNAKMVYGKNTLLSYDLNLGCYEYFCAKNQLHVNEEYSIVFRAYVNRFTGIDKAYTFADDYPYYETYNKYNGKFIALCDFIRMDNKNVNNGKGYYQDIPESSVKPGNRSTFITRTWYFTKPNTLLFMPVTRKEYLEALLVYYDREGLFIADKIKEIEKVSAGMMKNQQKYPQLYEDGRKNFVIKKAYYPDWQQRIATKKIIVQKALKDNTAQWLAMAAVVKPKIENYRWKNFYGTGPKDYVEIEVYYTDSQGDAEATGSFTFSGFWDDKGGATLYKYNPDYFIGAEKKPADPYMIQLSYRYINTKLGKDLVNNFTEHFDLDAVRNML</sequence>
<evidence type="ECO:0000256" key="1">
    <source>
        <dbReference type="SAM" id="SignalP"/>
    </source>
</evidence>
<accession>A0A0T5VKM8</accession>
<feature type="signal peptide" evidence="1">
    <location>
        <begin position="1"/>
        <end position="15"/>
    </location>
</feature>
<comment type="caution">
    <text evidence="2">The sequence shown here is derived from an EMBL/GenBank/DDBJ whole genome shotgun (WGS) entry which is preliminary data.</text>
</comment>
<gene>
    <name evidence="2" type="ORF">ASU31_19210</name>
</gene>
<dbReference type="EMBL" id="LMZQ01000018">
    <property type="protein sequence ID" value="KRT14424.1"/>
    <property type="molecule type" value="Genomic_DNA"/>
</dbReference>
<feature type="chain" id="PRO_5013040108" evidence="1">
    <location>
        <begin position="16"/>
        <end position="418"/>
    </location>
</feature>
<evidence type="ECO:0000313" key="3">
    <source>
        <dbReference type="Proteomes" id="UP000051950"/>
    </source>
</evidence>
<protein>
    <submittedName>
        <fullName evidence="2">Uncharacterized protein</fullName>
    </submittedName>
</protein>
<evidence type="ECO:0000313" key="2">
    <source>
        <dbReference type="EMBL" id="KRT14424.1"/>
    </source>
</evidence>
<keyword evidence="1" id="KW-0732">Signal</keyword>
<name>A0A0T5VKM8_9SPHI</name>
<dbReference type="STRING" id="687842.ASU31_19210"/>
<dbReference type="Proteomes" id="UP000051950">
    <property type="component" value="Unassembled WGS sequence"/>
</dbReference>